<dbReference type="EMBL" id="BTRK01000003">
    <property type="protein sequence ID" value="GMR40107.1"/>
    <property type="molecule type" value="Genomic_DNA"/>
</dbReference>
<proteinExistence type="predicted"/>
<accession>A0AAN4ZKX8</accession>
<feature type="transmembrane region" description="Helical" evidence="1">
    <location>
        <begin position="72"/>
        <end position="91"/>
    </location>
</feature>
<sequence>GGYTVDALTGQFTGILGWLQNATVDGIGEDFTYRSSRMEHFYATMPIDWTVVGIVKLVVYRPLVGSIESFVVFPPLVLYLFVTSALLVIVVERGLFVLRHYIRTAYIDKVSIEPLRFQDFSWNALSR</sequence>
<comment type="caution">
    <text evidence="2">The sequence shown here is derived from an EMBL/GenBank/DDBJ whole genome shotgun (WGS) entry which is preliminary data.</text>
</comment>
<dbReference type="Proteomes" id="UP001328107">
    <property type="component" value="Unassembled WGS sequence"/>
</dbReference>
<evidence type="ECO:0000256" key="1">
    <source>
        <dbReference type="SAM" id="Phobius"/>
    </source>
</evidence>
<keyword evidence="3" id="KW-1185">Reference proteome</keyword>
<evidence type="ECO:0000313" key="3">
    <source>
        <dbReference type="Proteomes" id="UP001328107"/>
    </source>
</evidence>
<feature type="non-terminal residue" evidence="2">
    <location>
        <position position="1"/>
    </location>
</feature>
<name>A0AAN4ZKX8_9BILA</name>
<dbReference type="AlphaFoldDB" id="A0AAN4ZKX8"/>
<protein>
    <submittedName>
        <fullName evidence="2">Uncharacterized protein</fullName>
    </submittedName>
</protein>
<keyword evidence="1" id="KW-0812">Transmembrane</keyword>
<organism evidence="2 3">
    <name type="scientific">Pristionchus mayeri</name>
    <dbReference type="NCBI Taxonomy" id="1317129"/>
    <lineage>
        <taxon>Eukaryota</taxon>
        <taxon>Metazoa</taxon>
        <taxon>Ecdysozoa</taxon>
        <taxon>Nematoda</taxon>
        <taxon>Chromadorea</taxon>
        <taxon>Rhabditida</taxon>
        <taxon>Rhabditina</taxon>
        <taxon>Diplogasteromorpha</taxon>
        <taxon>Diplogasteroidea</taxon>
        <taxon>Neodiplogasteridae</taxon>
        <taxon>Pristionchus</taxon>
    </lineage>
</organism>
<reference evidence="3" key="1">
    <citation type="submission" date="2022-10" db="EMBL/GenBank/DDBJ databases">
        <title>Genome assembly of Pristionchus species.</title>
        <authorList>
            <person name="Yoshida K."/>
            <person name="Sommer R.J."/>
        </authorList>
    </citation>
    <scope>NUCLEOTIDE SEQUENCE [LARGE SCALE GENOMIC DNA]</scope>
    <source>
        <strain evidence="3">RS5460</strain>
    </source>
</reference>
<keyword evidence="1" id="KW-1133">Transmembrane helix</keyword>
<keyword evidence="1" id="KW-0472">Membrane</keyword>
<gene>
    <name evidence="2" type="ORF">PMAYCL1PPCAC_10302</name>
</gene>
<evidence type="ECO:0000313" key="2">
    <source>
        <dbReference type="EMBL" id="GMR40107.1"/>
    </source>
</evidence>